<feature type="binding site" evidence="6 8">
    <location>
        <position position="198"/>
    </location>
    <ligand>
        <name>S-adenosyl-L-methionine</name>
        <dbReference type="ChEBI" id="CHEBI:59789"/>
    </ligand>
</feature>
<dbReference type="Gene3D" id="3.40.50.150">
    <property type="entry name" value="Vaccinia Virus protein VP39"/>
    <property type="match status" value="1"/>
</dbReference>
<dbReference type="Pfam" id="PF01728">
    <property type="entry name" value="FtsJ"/>
    <property type="match status" value="1"/>
</dbReference>
<dbReference type="RefSeq" id="WP_136385502.1">
    <property type="nucleotide sequence ID" value="NZ_SSOD01000010.1"/>
</dbReference>
<feature type="domain" description="Ribosomal RNA methyltransferase FtsJ" evidence="9">
    <location>
        <begin position="196"/>
        <end position="288"/>
    </location>
</feature>
<feature type="binding site" evidence="6 8">
    <location>
        <begin position="231"/>
        <end position="234"/>
    </location>
    <ligand>
        <name>S-adenosyl-L-methionine</name>
        <dbReference type="ChEBI" id="CHEBI:59789"/>
    </ligand>
</feature>
<feature type="binding site" evidence="6 8">
    <location>
        <position position="270"/>
    </location>
    <ligand>
        <name>S-adenosyl-L-methionine</name>
        <dbReference type="ChEBI" id="CHEBI:59789"/>
    </ligand>
</feature>
<dbReference type="Proteomes" id="UP000307956">
    <property type="component" value="Unassembled WGS sequence"/>
</dbReference>
<keyword evidence="1 6" id="KW-0963">Cytoplasm</keyword>
<evidence type="ECO:0000313" key="13">
    <source>
        <dbReference type="Proteomes" id="UP000307956"/>
    </source>
</evidence>
<evidence type="ECO:0000256" key="8">
    <source>
        <dbReference type="PIRSR" id="PIRSR028774-2"/>
    </source>
</evidence>
<evidence type="ECO:0000256" key="7">
    <source>
        <dbReference type="PIRSR" id="PIRSR028774-1"/>
    </source>
</evidence>
<dbReference type="NCBIfam" id="NF008734">
    <property type="entry name" value="PRK11760.1"/>
    <property type="match status" value="1"/>
</dbReference>
<comment type="subcellular location">
    <subcellularLocation>
        <location evidence="6">Cytoplasm</location>
    </subcellularLocation>
</comment>
<evidence type="ECO:0000256" key="2">
    <source>
        <dbReference type="ARBA" id="ARBA00022552"/>
    </source>
</evidence>
<dbReference type="EMBL" id="SSOD01000010">
    <property type="protein sequence ID" value="THF60468.1"/>
    <property type="molecule type" value="Genomic_DNA"/>
</dbReference>
<dbReference type="OrthoDB" id="154490at2"/>
<dbReference type="GO" id="GO:0005737">
    <property type="term" value="C:cytoplasm"/>
    <property type="evidence" value="ECO:0007669"/>
    <property type="project" value="UniProtKB-SubCell"/>
</dbReference>
<dbReference type="PIRSF" id="PIRSF028774">
    <property type="entry name" value="UCP028774"/>
    <property type="match status" value="1"/>
</dbReference>
<dbReference type="GO" id="GO:0008757">
    <property type="term" value="F:S-adenosylmethionine-dependent methyltransferase activity"/>
    <property type="evidence" value="ECO:0007669"/>
    <property type="project" value="UniProtKB-UniRule"/>
</dbReference>
<feature type="active site" description="Proton acceptor" evidence="6 7">
    <location>
        <position position="315"/>
    </location>
</feature>
<comment type="subunit">
    <text evidence="6">Monomer.</text>
</comment>
<protein>
    <recommendedName>
        <fullName evidence="6">Ribosomal RNA large subunit methyltransferase M</fullName>
        <ecNumber evidence="6">2.1.1.186</ecNumber>
    </recommendedName>
    <alternativeName>
        <fullName evidence="6">23S rRNA (cytidine2498-2'-O)-methyltransferase</fullName>
    </alternativeName>
    <alternativeName>
        <fullName evidence="6">23S rRNA 2'-O-ribose methyltransferase RlmM</fullName>
    </alternativeName>
</protein>
<gene>
    <name evidence="6 12" type="primary">rlmM</name>
    <name evidence="12" type="ORF">E6O51_13400</name>
</gene>
<name>A0A4S4ALP5_9RHOO</name>
<comment type="caution">
    <text evidence="12">The sequence shown here is derived from an EMBL/GenBank/DDBJ whole genome shotgun (WGS) entry which is preliminary data.</text>
</comment>
<evidence type="ECO:0000259" key="9">
    <source>
        <dbReference type="Pfam" id="PF01728"/>
    </source>
</evidence>
<dbReference type="SUPFAM" id="SSF53335">
    <property type="entry name" value="S-adenosyl-L-methionine-dependent methyltransferases"/>
    <property type="match status" value="1"/>
</dbReference>
<dbReference type="Gene3D" id="3.30.70.2810">
    <property type="match status" value="1"/>
</dbReference>
<proteinExistence type="inferred from homology"/>
<dbReference type="PANTHER" id="PTHR37524">
    <property type="entry name" value="RIBOSOMAL RNA LARGE SUBUNIT METHYLTRANSFERASE M"/>
    <property type="match status" value="1"/>
</dbReference>
<dbReference type="Pfam" id="PF18125">
    <property type="entry name" value="RlmM_FDX"/>
    <property type="match status" value="1"/>
</dbReference>
<evidence type="ECO:0000256" key="1">
    <source>
        <dbReference type="ARBA" id="ARBA00022490"/>
    </source>
</evidence>
<keyword evidence="13" id="KW-1185">Reference proteome</keyword>
<dbReference type="PANTHER" id="PTHR37524:SF2">
    <property type="entry name" value="RIBOSOMAL RNA METHYLTRANSFERASE FTSJ DOMAIN-CONTAINING PROTEIN"/>
    <property type="match status" value="1"/>
</dbReference>
<evidence type="ECO:0000256" key="6">
    <source>
        <dbReference type="HAMAP-Rule" id="MF_01551"/>
    </source>
</evidence>
<keyword evidence="4 6" id="KW-0808">Transferase</keyword>
<accession>A0A4S4ALP5</accession>
<keyword evidence="5 6" id="KW-0949">S-adenosyl-L-methionine</keyword>
<keyword evidence="3 6" id="KW-0489">Methyltransferase</keyword>
<keyword evidence="2 6" id="KW-0698">rRNA processing</keyword>
<reference evidence="12 13" key="1">
    <citation type="submission" date="2019-04" db="EMBL/GenBank/DDBJ databases">
        <title>Azoarcus rhizosphaerae sp. nov. isolated from rhizosphere of Ficus religiosa.</title>
        <authorList>
            <person name="Lin S.-Y."/>
            <person name="Hameed A."/>
            <person name="Hsu Y.-H."/>
            <person name="Young C.-C."/>
        </authorList>
    </citation>
    <scope>NUCLEOTIDE SEQUENCE [LARGE SCALE GENOMIC DNA]</scope>
    <source>
        <strain evidence="12 13">CC-YHH848</strain>
    </source>
</reference>
<dbReference type="InterPro" id="IPR011224">
    <property type="entry name" value="rRNA_MeTrfase_M"/>
</dbReference>
<dbReference type="GO" id="GO:0032259">
    <property type="term" value="P:methylation"/>
    <property type="evidence" value="ECO:0007669"/>
    <property type="project" value="UniProtKB-KW"/>
</dbReference>
<feature type="domain" description="Ribosomal RNA large subunit methyltransferase M THUMP-like" evidence="11">
    <location>
        <begin position="95"/>
        <end position="171"/>
    </location>
</feature>
<dbReference type="InterPro" id="IPR029063">
    <property type="entry name" value="SAM-dependent_MTases_sf"/>
</dbReference>
<feature type="binding site" evidence="6 8">
    <location>
        <position position="286"/>
    </location>
    <ligand>
        <name>S-adenosyl-L-methionine</name>
        <dbReference type="ChEBI" id="CHEBI:59789"/>
    </ligand>
</feature>
<dbReference type="GO" id="GO:0006364">
    <property type="term" value="P:rRNA processing"/>
    <property type="evidence" value="ECO:0007669"/>
    <property type="project" value="UniProtKB-UniRule"/>
</dbReference>
<comment type="similarity">
    <text evidence="6">Belongs to the class I-like SAM-binding methyltransferase superfamily. RNA methyltransferase RlmE family. RlmM subfamily.</text>
</comment>
<evidence type="ECO:0000313" key="12">
    <source>
        <dbReference type="EMBL" id="THF60468.1"/>
    </source>
</evidence>
<dbReference type="InterPro" id="IPR002877">
    <property type="entry name" value="RNA_MeTrfase_FtsJ_dom"/>
</dbReference>
<evidence type="ECO:0000256" key="3">
    <source>
        <dbReference type="ARBA" id="ARBA00022603"/>
    </source>
</evidence>
<dbReference type="EC" id="2.1.1.186" evidence="6"/>
<dbReference type="AlphaFoldDB" id="A0A4S4ALP5"/>
<comment type="catalytic activity">
    <reaction evidence="6">
        <text>cytidine(2498) in 23S rRNA + S-adenosyl-L-methionine = 2'-O-methylcytidine(2498) in 23S rRNA + S-adenosyl-L-homocysteine + H(+)</text>
        <dbReference type="Rhea" id="RHEA:42788"/>
        <dbReference type="Rhea" id="RHEA-COMP:10244"/>
        <dbReference type="Rhea" id="RHEA-COMP:10245"/>
        <dbReference type="ChEBI" id="CHEBI:15378"/>
        <dbReference type="ChEBI" id="CHEBI:57856"/>
        <dbReference type="ChEBI" id="CHEBI:59789"/>
        <dbReference type="ChEBI" id="CHEBI:74495"/>
        <dbReference type="ChEBI" id="CHEBI:82748"/>
        <dbReference type="EC" id="2.1.1.186"/>
    </reaction>
</comment>
<dbReference type="HAMAP" id="MF_01551">
    <property type="entry name" value="23SrRNA_methyltr_M"/>
    <property type="match status" value="1"/>
</dbReference>
<dbReference type="Gene3D" id="3.30.2300.20">
    <property type="match status" value="1"/>
</dbReference>
<dbReference type="InterPro" id="IPR040739">
    <property type="entry name" value="RlmM_FDX"/>
</dbReference>
<evidence type="ECO:0000256" key="5">
    <source>
        <dbReference type="ARBA" id="ARBA00022691"/>
    </source>
</evidence>
<feature type="domain" description="RlmM ferredoxin-like" evidence="10">
    <location>
        <begin position="14"/>
        <end position="82"/>
    </location>
</feature>
<sequence length="364" mass="40213">MPDFQQPPGLMVSGLLGFCRAGFEKELAAELDELAAEAGLIGHVRAKPDSGLVVYETYEPLPAPVFEGLADWRVPVFVRQLMLWFARVADLPERDRATPLRDAVKATGQRFGALVLETPDTDEAKQRSGFCRRFAEPLANVLKQASALRPSKVGLPVLHVVFEDAQTAWLASALAEESSPWPMGIPRLRMPGGAPSRSTLKLAEAFMTLLSEEERTVTLRAGLRAVDLGAAPGGWTWQLANRGMHVTAVDNGPIAESVLATGMVEHLRVDGFTWRPPRSVEWLVCDMVEQPSRIAALVADWIATGRCRRSIFNLKLPMKRRLDAVAQCRALIAKRLASVGPFDLRIKHLYHDRDEVTAYLALHR</sequence>
<feature type="binding site" evidence="6 8">
    <location>
        <position position="250"/>
    </location>
    <ligand>
        <name>S-adenosyl-L-methionine</name>
        <dbReference type="ChEBI" id="CHEBI:59789"/>
    </ligand>
</feature>
<organism evidence="12 13">
    <name type="scientific">Pseudothauera rhizosphaerae</name>
    <dbReference type="NCBI Taxonomy" id="2565932"/>
    <lineage>
        <taxon>Bacteria</taxon>
        <taxon>Pseudomonadati</taxon>
        <taxon>Pseudomonadota</taxon>
        <taxon>Betaproteobacteria</taxon>
        <taxon>Rhodocyclales</taxon>
        <taxon>Zoogloeaceae</taxon>
        <taxon>Pseudothauera</taxon>
    </lineage>
</organism>
<evidence type="ECO:0000259" key="10">
    <source>
        <dbReference type="Pfam" id="PF18125"/>
    </source>
</evidence>
<evidence type="ECO:0000259" key="11">
    <source>
        <dbReference type="Pfam" id="PF21239"/>
    </source>
</evidence>
<evidence type="ECO:0000256" key="4">
    <source>
        <dbReference type="ARBA" id="ARBA00022679"/>
    </source>
</evidence>
<dbReference type="Pfam" id="PF21239">
    <property type="entry name" value="RLMM_N"/>
    <property type="match status" value="1"/>
</dbReference>
<dbReference type="InterPro" id="IPR048646">
    <property type="entry name" value="RlmM_THUMP-like"/>
</dbReference>
<comment type="function">
    <text evidence="6">Catalyzes the 2'-O-methylation at nucleotide C2498 in 23S rRNA.</text>
</comment>